<keyword evidence="3" id="KW-0378">Hydrolase</keyword>
<gene>
    <name evidence="3" type="ORF">ENSA5_59110</name>
</gene>
<feature type="transmembrane region" description="Helical" evidence="1">
    <location>
        <begin position="95"/>
        <end position="121"/>
    </location>
</feature>
<evidence type="ECO:0000313" key="4">
    <source>
        <dbReference type="Proteomes" id="UP000237968"/>
    </source>
</evidence>
<reference evidence="3 4" key="1">
    <citation type="submission" date="2018-03" db="EMBL/GenBank/DDBJ databases">
        <title>Draft Genome Sequences of the Obligatory Marine Myxobacteria Enhygromyxa salina SWB005.</title>
        <authorList>
            <person name="Poehlein A."/>
            <person name="Moghaddam J.A."/>
            <person name="Harms H."/>
            <person name="Alanjari M."/>
            <person name="Koenig G.M."/>
            <person name="Daniel R."/>
            <person name="Schaeberle T.F."/>
        </authorList>
    </citation>
    <scope>NUCLEOTIDE SEQUENCE [LARGE SCALE GENOMIC DNA]</scope>
    <source>
        <strain evidence="3 4">SWB005</strain>
    </source>
</reference>
<feature type="transmembrane region" description="Helical" evidence="1">
    <location>
        <begin position="20"/>
        <end position="40"/>
    </location>
</feature>
<feature type="transmembrane region" description="Helical" evidence="1">
    <location>
        <begin position="52"/>
        <end position="75"/>
    </location>
</feature>
<feature type="domain" description="CAAX prenyl protease 2/Lysostaphin resistance protein A-like" evidence="2">
    <location>
        <begin position="139"/>
        <end position="242"/>
    </location>
</feature>
<dbReference type="AlphaFoldDB" id="A0A2S9XDX9"/>
<accession>A0A2S9XDX9</accession>
<dbReference type="EMBL" id="PVNK01000260">
    <property type="protein sequence ID" value="PRP91062.1"/>
    <property type="molecule type" value="Genomic_DNA"/>
</dbReference>
<name>A0A2S9XDX9_9BACT</name>
<keyword evidence="1" id="KW-0472">Membrane</keyword>
<feature type="transmembrane region" description="Helical" evidence="1">
    <location>
        <begin position="177"/>
        <end position="197"/>
    </location>
</feature>
<dbReference type="PANTHER" id="PTHR39430:SF1">
    <property type="entry name" value="PROTEASE"/>
    <property type="match status" value="1"/>
</dbReference>
<feature type="transmembrane region" description="Helical" evidence="1">
    <location>
        <begin position="204"/>
        <end position="225"/>
    </location>
</feature>
<dbReference type="RefSeq" id="WP_106395106.1">
    <property type="nucleotide sequence ID" value="NZ_PVNK01000260.1"/>
</dbReference>
<protein>
    <submittedName>
        <fullName evidence="3">CAAX amino terminal protease self-immunity</fullName>
    </submittedName>
</protein>
<dbReference type="GO" id="GO:0080120">
    <property type="term" value="P:CAAX-box protein maturation"/>
    <property type="evidence" value="ECO:0007669"/>
    <property type="project" value="UniProtKB-ARBA"/>
</dbReference>
<dbReference type="GO" id="GO:0004175">
    <property type="term" value="F:endopeptidase activity"/>
    <property type="evidence" value="ECO:0007669"/>
    <property type="project" value="UniProtKB-ARBA"/>
</dbReference>
<dbReference type="PANTHER" id="PTHR39430">
    <property type="entry name" value="MEMBRANE-ASSOCIATED PROTEASE-RELATED"/>
    <property type="match status" value="1"/>
</dbReference>
<feature type="transmembrane region" description="Helical" evidence="1">
    <location>
        <begin position="280"/>
        <end position="301"/>
    </location>
</feature>
<evidence type="ECO:0000256" key="1">
    <source>
        <dbReference type="SAM" id="Phobius"/>
    </source>
</evidence>
<comment type="caution">
    <text evidence="3">The sequence shown here is derived from an EMBL/GenBank/DDBJ whole genome shotgun (WGS) entry which is preliminary data.</text>
</comment>
<proteinExistence type="predicted"/>
<evidence type="ECO:0000313" key="3">
    <source>
        <dbReference type="EMBL" id="PRP91062.1"/>
    </source>
</evidence>
<keyword evidence="1" id="KW-0812">Transmembrane</keyword>
<keyword evidence="1" id="KW-1133">Transmembrane helix</keyword>
<keyword evidence="4" id="KW-1185">Reference proteome</keyword>
<dbReference type="GO" id="GO:0006508">
    <property type="term" value="P:proteolysis"/>
    <property type="evidence" value="ECO:0007669"/>
    <property type="project" value="UniProtKB-KW"/>
</dbReference>
<evidence type="ECO:0000259" key="2">
    <source>
        <dbReference type="Pfam" id="PF02517"/>
    </source>
</evidence>
<sequence length="319" mass="33924">MTWLRELFWNEDDRRVRALWRLILHTLALVLVAITLSIALELVGLGGSLGGLSAVGASMAAVVVGLATWLCTQALDRRELAELGLRLTPRWWLDLAVGFAIGAILMSAIFVVELGAGWLTIEGRYVGAAPGQAFALALVDPWLTFVAVAFYEELLSRGYHLRNLAEGLHFARLGPKLGPNLALILATLIAASVFGLMHAGNNNATLISSINVGLAGCMLALGLLWTGELALPIGLHLSWNFFQGNVFGFPVSGNPMEVRVFDVVQGGDPSITGGAFGPEAGLIGLAAMLAGAGLLALWVRLSRGELRLWRELAQPSGRG</sequence>
<organism evidence="3 4">
    <name type="scientific">Enhygromyxa salina</name>
    <dbReference type="NCBI Taxonomy" id="215803"/>
    <lineage>
        <taxon>Bacteria</taxon>
        <taxon>Pseudomonadati</taxon>
        <taxon>Myxococcota</taxon>
        <taxon>Polyangia</taxon>
        <taxon>Nannocystales</taxon>
        <taxon>Nannocystaceae</taxon>
        <taxon>Enhygromyxa</taxon>
    </lineage>
</organism>
<dbReference type="Pfam" id="PF02517">
    <property type="entry name" value="Rce1-like"/>
    <property type="match status" value="1"/>
</dbReference>
<dbReference type="InterPro" id="IPR003675">
    <property type="entry name" value="Rce1/LyrA-like_dom"/>
</dbReference>
<keyword evidence="3" id="KW-0645">Protease</keyword>
<dbReference type="OrthoDB" id="5506556at2"/>
<dbReference type="Proteomes" id="UP000237968">
    <property type="component" value="Unassembled WGS sequence"/>
</dbReference>